<dbReference type="Gene3D" id="3.40.630.10">
    <property type="entry name" value="Zn peptidases"/>
    <property type="match status" value="1"/>
</dbReference>
<keyword evidence="1" id="KW-0031">Aminopeptidase</keyword>
<dbReference type="RefSeq" id="WP_136737243.1">
    <property type="nucleotide sequence ID" value="NZ_SWDB01000042.1"/>
</dbReference>
<dbReference type="Gene3D" id="3.50.30.30">
    <property type="match status" value="1"/>
</dbReference>
<dbReference type="EMBL" id="SWDB01000042">
    <property type="protein sequence ID" value="TKB43146.1"/>
    <property type="molecule type" value="Genomic_DNA"/>
</dbReference>
<organism evidence="8 9">
    <name type="scientific">Thalassotalea mangrovi</name>
    <dbReference type="NCBI Taxonomy" id="2572245"/>
    <lineage>
        <taxon>Bacteria</taxon>
        <taxon>Pseudomonadati</taxon>
        <taxon>Pseudomonadota</taxon>
        <taxon>Gammaproteobacteria</taxon>
        <taxon>Alteromonadales</taxon>
        <taxon>Colwelliaceae</taxon>
        <taxon>Thalassotalea</taxon>
    </lineage>
</organism>
<evidence type="ECO:0000259" key="7">
    <source>
        <dbReference type="Pfam" id="PF04389"/>
    </source>
</evidence>
<dbReference type="GO" id="GO:0004177">
    <property type="term" value="F:aminopeptidase activity"/>
    <property type="evidence" value="ECO:0007669"/>
    <property type="project" value="UniProtKB-KW"/>
</dbReference>
<accession>A0A4U1B2M8</accession>
<keyword evidence="3" id="KW-0479">Metal-binding</keyword>
<dbReference type="GO" id="GO:0046872">
    <property type="term" value="F:metal ion binding"/>
    <property type="evidence" value="ECO:0007669"/>
    <property type="project" value="UniProtKB-KW"/>
</dbReference>
<dbReference type="SUPFAM" id="SSF53187">
    <property type="entry name" value="Zn-dependent exopeptidases"/>
    <property type="match status" value="1"/>
</dbReference>
<keyword evidence="2" id="KW-0645">Protease</keyword>
<evidence type="ECO:0000256" key="1">
    <source>
        <dbReference type="ARBA" id="ARBA00022438"/>
    </source>
</evidence>
<keyword evidence="9" id="KW-1185">Reference proteome</keyword>
<evidence type="ECO:0000256" key="3">
    <source>
        <dbReference type="ARBA" id="ARBA00022723"/>
    </source>
</evidence>
<evidence type="ECO:0000313" key="8">
    <source>
        <dbReference type="EMBL" id="TKB43146.1"/>
    </source>
</evidence>
<dbReference type="PANTHER" id="PTHR12147">
    <property type="entry name" value="METALLOPEPTIDASE M28 FAMILY MEMBER"/>
    <property type="match status" value="1"/>
</dbReference>
<dbReference type="InterPro" id="IPR007484">
    <property type="entry name" value="Peptidase_M28"/>
</dbReference>
<evidence type="ECO:0000256" key="6">
    <source>
        <dbReference type="ARBA" id="ARBA00022833"/>
    </source>
</evidence>
<evidence type="ECO:0000256" key="4">
    <source>
        <dbReference type="ARBA" id="ARBA00022729"/>
    </source>
</evidence>
<evidence type="ECO:0000256" key="2">
    <source>
        <dbReference type="ARBA" id="ARBA00022670"/>
    </source>
</evidence>
<keyword evidence="4" id="KW-0732">Signal</keyword>
<gene>
    <name evidence="8" type="ORF">E8M12_15815</name>
</gene>
<proteinExistence type="predicted"/>
<dbReference type="AlphaFoldDB" id="A0A4U1B2M8"/>
<evidence type="ECO:0000313" key="9">
    <source>
        <dbReference type="Proteomes" id="UP000307999"/>
    </source>
</evidence>
<dbReference type="GO" id="GO:0008235">
    <property type="term" value="F:metalloexopeptidase activity"/>
    <property type="evidence" value="ECO:0007669"/>
    <property type="project" value="InterPro"/>
</dbReference>
<comment type="caution">
    <text evidence="8">The sequence shown here is derived from an EMBL/GenBank/DDBJ whole genome shotgun (WGS) entry which is preliminary data.</text>
</comment>
<protein>
    <submittedName>
        <fullName evidence="8">M28 family peptidase</fullName>
    </submittedName>
</protein>
<dbReference type="Pfam" id="PF04389">
    <property type="entry name" value="Peptidase_M28"/>
    <property type="match status" value="1"/>
</dbReference>
<feature type="domain" description="Peptidase M28" evidence="7">
    <location>
        <begin position="213"/>
        <end position="421"/>
    </location>
</feature>
<name>A0A4U1B2M8_9GAMM</name>
<keyword evidence="6" id="KW-0862">Zinc</keyword>
<dbReference type="OrthoDB" id="9778250at2"/>
<sequence>MIEMKKSNLYGIAAVAFALTQIWVSGPANAISVEQVRKDVSALAGDDTLGRAADGTGIAIAEQYIRDEFKAAGLQPFFGQSYLQTFSLYHYQPRPFAVAINGQALDPAKIFAAGSAAKVEWQKDNIAIIHIGAEDDFRAKLKELNEAGENALVLVNPVHEKLFKGFSHYLATGTRSLSEKPEKALVFALSETPEINRLSVTGGFDKKHITLNNVAAVLEGKSRPDEYVVFSAHHDHIGQQIDPQSGKDNIYNGANDDASGVAAVLNLARYFNNMENRERSILFITFTAEELGLLGSEHFAKTIDADAMVAMFNIEMIGKASQFGPGKMWMTGMDRSNLGDLLNTNLPANLRADNYRIEADPYPDFQLFYRSDNASLARLGVPAHSISSTQIAKDQDYHQVSDEISTLDLGQMTEIIKVLSYVSKPIITGVQTPERIKPLAAKSQGHFF</sequence>
<dbReference type="GO" id="GO:0006508">
    <property type="term" value="P:proteolysis"/>
    <property type="evidence" value="ECO:0007669"/>
    <property type="project" value="UniProtKB-KW"/>
</dbReference>
<keyword evidence="5" id="KW-0378">Hydrolase</keyword>
<dbReference type="PANTHER" id="PTHR12147:SF56">
    <property type="entry name" value="AMINOPEPTIDASE YDR415C-RELATED"/>
    <property type="match status" value="1"/>
</dbReference>
<dbReference type="InterPro" id="IPR045175">
    <property type="entry name" value="M28_fam"/>
</dbReference>
<evidence type="ECO:0000256" key="5">
    <source>
        <dbReference type="ARBA" id="ARBA00022801"/>
    </source>
</evidence>
<dbReference type="Proteomes" id="UP000307999">
    <property type="component" value="Unassembled WGS sequence"/>
</dbReference>
<reference evidence="8 9" key="1">
    <citation type="submission" date="2019-04" db="EMBL/GenBank/DDBJ databases">
        <title>Thalassotalea guangxiensis sp. nov., isolated from sediment of the coastal wetland.</title>
        <authorList>
            <person name="Zheng S."/>
            <person name="Zhang D."/>
        </authorList>
    </citation>
    <scope>NUCLEOTIDE SEQUENCE [LARGE SCALE GENOMIC DNA]</scope>
    <source>
        <strain evidence="8 9">ZS-4</strain>
    </source>
</reference>